<evidence type="ECO:0000256" key="7">
    <source>
        <dbReference type="ARBA" id="ARBA00022630"/>
    </source>
</evidence>
<keyword evidence="12" id="KW-0274">FAD</keyword>
<dbReference type="GO" id="GO:0071949">
    <property type="term" value="F:FAD binding"/>
    <property type="evidence" value="ECO:0007669"/>
    <property type="project" value="InterPro"/>
</dbReference>
<keyword evidence="26" id="KW-1185">Reference proteome</keyword>
<dbReference type="GO" id="GO:0006508">
    <property type="term" value="P:proteolysis"/>
    <property type="evidence" value="ECO:0007669"/>
    <property type="project" value="InterPro"/>
</dbReference>
<keyword evidence="19" id="KW-0539">Nucleus</keyword>
<comment type="similarity">
    <text evidence="4">Belongs to the NEMP family.</text>
</comment>
<evidence type="ECO:0000259" key="23">
    <source>
        <dbReference type="PROSITE" id="PS51085"/>
    </source>
</evidence>
<evidence type="ECO:0000313" key="26">
    <source>
        <dbReference type="Proteomes" id="UP001180020"/>
    </source>
</evidence>
<gene>
    <name evidence="25" type="primary">AO1</name>
    <name evidence="25" type="ORF">QJS10_CPA08g00099</name>
</gene>
<dbReference type="Gene3D" id="3.30.365.10">
    <property type="entry name" value="Aldehyde oxidase/xanthine dehydrogenase, molybdopterin binding domain"/>
    <property type="match status" value="4"/>
</dbReference>
<keyword evidence="11" id="KW-0732">Signal</keyword>
<dbReference type="PROSITE" id="PS51387">
    <property type="entry name" value="FAD_PCMH"/>
    <property type="match status" value="1"/>
</dbReference>
<evidence type="ECO:0000256" key="12">
    <source>
        <dbReference type="ARBA" id="ARBA00022827"/>
    </source>
</evidence>
<keyword evidence="9" id="KW-0001">2Fe-2S</keyword>
<dbReference type="EMBL" id="JAUJYO010000008">
    <property type="protein sequence ID" value="KAK1311488.1"/>
    <property type="molecule type" value="Genomic_DNA"/>
</dbReference>
<evidence type="ECO:0000256" key="10">
    <source>
        <dbReference type="ARBA" id="ARBA00022723"/>
    </source>
</evidence>
<feature type="compositionally biased region" description="Polar residues" evidence="21">
    <location>
        <begin position="1781"/>
        <end position="1795"/>
    </location>
</feature>
<feature type="transmembrane region" description="Helical" evidence="22">
    <location>
        <begin position="1668"/>
        <end position="1688"/>
    </location>
</feature>
<dbReference type="SUPFAM" id="SSF55447">
    <property type="entry name" value="CO dehydrogenase flavoprotein C-terminal domain-like"/>
    <property type="match status" value="1"/>
</dbReference>
<evidence type="ECO:0000256" key="9">
    <source>
        <dbReference type="ARBA" id="ARBA00022714"/>
    </source>
</evidence>
<feature type="transmembrane region" description="Helical" evidence="22">
    <location>
        <begin position="1726"/>
        <end position="1745"/>
    </location>
</feature>
<comment type="caution">
    <text evidence="25">The sequence shown here is derived from an EMBL/GenBank/DDBJ whole genome shotgun (WGS) entry which is preliminary data.</text>
</comment>
<evidence type="ECO:0000313" key="25">
    <source>
        <dbReference type="EMBL" id="KAK1311488.1"/>
    </source>
</evidence>
<dbReference type="Pfam" id="PF02163">
    <property type="entry name" value="Peptidase_M50"/>
    <property type="match status" value="1"/>
</dbReference>
<dbReference type="Pfam" id="PF01799">
    <property type="entry name" value="Fer2_2"/>
    <property type="match status" value="1"/>
</dbReference>
<protein>
    <submittedName>
        <fullName evidence="25">Indole-3-acetaldehyde oxidase</fullName>
    </submittedName>
</protein>
<dbReference type="GO" id="GO:0051537">
    <property type="term" value="F:2 iron, 2 sulfur cluster binding"/>
    <property type="evidence" value="ECO:0007669"/>
    <property type="project" value="UniProtKB-KW"/>
</dbReference>
<dbReference type="InterPro" id="IPR008274">
    <property type="entry name" value="AldOxase/xan_DH_MoCoBD1"/>
</dbReference>
<dbReference type="SUPFAM" id="SSF56176">
    <property type="entry name" value="FAD-binding/transporter-associated domain-like"/>
    <property type="match status" value="1"/>
</dbReference>
<feature type="transmembrane region" description="Helical" evidence="22">
    <location>
        <begin position="1627"/>
        <end position="1648"/>
    </location>
</feature>
<accession>A0AAV9ECH8</accession>
<feature type="transmembrane region" description="Helical" evidence="22">
    <location>
        <begin position="1469"/>
        <end position="1490"/>
    </location>
</feature>
<keyword evidence="8 22" id="KW-0812">Transmembrane</keyword>
<organism evidence="25 26">
    <name type="scientific">Acorus calamus</name>
    <name type="common">Sweet flag</name>
    <dbReference type="NCBI Taxonomy" id="4465"/>
    <lineage>
        <taxon>Eukaryota</taxon>
        <taxon>Viridiplantae</taxon>
        <taxon>Streptophyta</taxon>
        <taxon>Embryophyta</taxon>
        <taxon>Tracheophyta</taxon>
        <taxon>Spermatophyta</taxon>
        <taxon>Magnoliopsida</taxon>
        <taxon>Liliopsida</taxon>
        <taxon>Acoraceae</taxon>
        <taxon>Acorus</taxon>
    </lineage>
</organism>
<feature type="region of interest" description="Disordered" evidence="21">
    <location>
        <begin position="1781"/>
        <end position="1801"/>
    </location>
</feature>
<reference evidence="25" key="1">
    <citation type="journal article" date="2023" name="Nat. Commun.">
        <title>Diploid and tetraploid genomes of Acorus and the evolution of monocots.</title>
        <authorList>
            <person name="Ma L."/>
            <person name="Liu K.W."/>
            <person name="Li Z."/>
            <person name="Hsiao Y.Y."/>
            <person name="Qi Y."/>
            <person name="Fu T."/>
            <person name="Tang G.D."/>
            <person name="Zhang D."/>
            <person name="Sun W.H."/>
            <person name="Liu D.K."/>
            <person name="Li Y."/>
            <person name="Chen G.Z."/>
            <person name="Liu X.D."/>
            <person name="Liao X.Y."/>
            <person name="Jiang Y.T."/>
            <person name="Yu X."/>
            <person name="Hao Y."/>
            <person name="Huang J."/>
            <person name="Zhao X.W."/>
            <person name="Ke S."/>
            <person name="Chen Y.Y."/>
            <person name="Wu W.L."/>
            <person name="Hsu J.L."/>
            <person name="Lin Y.F."/>
            <person name="Huang M.D."/>
            <person name="Li C.Y."/>
            <person name="Huang L."/>
            <person name="Wang Z.W."/>
            <person name="Zhao X."/>
            <person name="Zhong W.Y."/>
            <person name="Peng D.H."/>
            <person name="Ahmad S."/>
            <person name="Lan S."/>
            <person name="Zhang J.S."/>
            <person name="Tsai W.C."/>
            <person name="Van de Peer Y."/>
            <person name="Liu Z.J."/>
        </authorList>
    </citation>
    <scope>NUCLEOTIDE SEQUENCE</scope>
    <source>
        <strain evidence="25">CP</strain>
    </source>
</reference>
<dbReference type="CDD" id="cd06160">
    <property type="entry name" value="S2P-M50_like_2"/>
    <property type="match status" value="1"/>
</dbReference>
<evidence type="ECO:0000256" key="18">
    <source>
        <dbReference type="ARBA" id="ARBA00023136"/>
    </source>
</evidence>
<evidence type="ECO:0000256" key="19">
    <source>
        <dbReference type="ARBA" id="ARBA00023242"/>
    </source>
</evidence>
<keyword evidence="13 22" id="KW-1133">Transmembrane helix</keyword>
<dbReference type="Proteomes" id="UP001180020">
    <property type="component" value="Unassembled WGS sequence"/>
</dbReference>
<dbReference type="Pfam" id="PF00941">
    <property type="entry name" value="FAD_binding_5"/>
    <property type="match status" value="1"/>
</dbReference>
<dbReference type="Pfam" id="PF10225">
    <property type="entry name" value="NEMP"/>
    <property type="match status" value="1"/>
</dbReference>
<comment type="cofactor">
    <cofactor evidence="1">
        <name>Mo-molybdopterin</name>
        <dbReference type="ChEBI" id="CHEBI:71302"/>
    </cofactor>
</comment>
<evidence type="ECO:0000256" key="5">
    <source>
        <dbReference type="ARBA" id="ARBA00006849"/>
    </source>
</evidence>
<dbReference type="SUPFAM" id="SSF54292">
    <property type="entry name" value="2Fe-2S ferredoxin-like"/>
    <property type="match status" value="1"/>
</dbReference>
<dbReference type="InterPro" id="IPR016166">
    <property type="entry name" value="FAD-bd_PCMH"/>
</dbReference>
<dbReference type="Pfam" id="PF03450">
    <property type="entry name" value="CO_deh_flav_C"/>
    <property type="match status" value="1"/>
</dbReference>
<dbReference type="InterPro" id="IPR019358">
    <property type="entry name" value="NEMP_fam"/>
</dbReference>
<dbReference type="Pfam" id="PF02738">
    <property type="entry name" value="MoCoBD_1"/>
    <property type="match status" value="1"/>
</dbReference>
<dbReference type="InterPro" id="IPR036318">
    <property type="entry name" value="FAD-bd_PCMH-like_sf"/>
</dbReference>
<keyword evidence="14" id="KW-0560">Oxidoreductase</keyword>
<dbReference type="InterPro" id="IPR036856">
    <property type="entry name" value="Ald_Oxase/Xan_DH_a/b_sf"/>
</dbReference>
<dbReference type="InterPro" id="IPR016208">
    <property type="entry name" value="Ald_Oxase/xanthine_DH-like"/>
</dbReference>
<keyword evidence="18 22" id="KW-0472">Membrane</keyword>
<dbReference type="InterPro" id="IPR001041">
    <property type="entry name" value="2Fe-2S_ferredoxin-type"/>
</dbReference>
<feature type="transmembrane region" description="Helical" evidence="22">
    <location>
        <begin position="1700"/>
        <end position="1720"/>
    </location>
</feature>
<feature type="domain" description="2Fe-2S ferredoxin-type" evidence="23">
    <location>
        <begin position="11"/>
        <end position="98"/>
    </location>
</feature>
<dbReference type="InterPro" id="IPR000674">
    <property type="entry name" value="Ald_Oxase/Xan_DH_a/b"/>
</dbReference>
<dbReference type="PANTHER" id="PTHR11908:SF132">
    <property type="entry name" value="ALDEHYDE OXIDASE 1-RELATED"/>
    <property type="match status" value="1"/>
</dbReference>
<dbReference type="InterPro" id="IPR005107">
    <property type="entry name" value="CO_DH_flav_C"/>
</dbReference>
<comment type="cofactor">
    <cofactor evidence="2">
        <name>FAD</name>
        <dbReference type="ChEBI" id="CHEBI:57692"/>
    </cofactor>
</comment>
<dbReference type="InterPro" id="IPR036683">
    <property type="entry name" value="CO_DH_flav_C_dom_sf"/>
</dbReference>
<evidence type="ECO:0000256" key="15">
    <source>
        <dbReference type="ARBA" id="ARBA00023004"/>
    </source>
</evidence>
<evidence type="ECO:0000259" key="24">
    <source>
        <dbReference type="PROSITE" id="PS51387"/>
    </source>
</evidence>
<dbReference type="InterPro" id="IPR046867">
    <property type="entry name" value="AldOxase/xan_DH_MoCoBD2"/>
</dbReference>
<dbReference type="SUPFAM" id="SSF47741">
    <property type="entry name" value="CO dehydrogenase ISP C-domain like"/>
    <property type="match status" value="1"/>
</dbReference>
<dbReference type="Pfam" id="PF01315">
    <property type="entry name" value="Ald_Xan_dh_C"/>
    <property type="match status" value="1"/>
</dbReference>
<dbReference type="InterPro" id="IPR036884">
    <property type="entry name" value="2Fe-2S-bd_dom_sf"/>
</dbReference>
<dbReference type="InterPro" id="IPR002888">
    <property type="entry name" value="2Fe-2S-bd"/>
</dbReference>
<dbReference type="PROSITE" id="PS00197">
    <property type="entry name" value="2FE2S_FER_1"/>
    <property type="match status" value="1"/>
</dbReference>
<keyword evidence="15" id="KW-0408">Iron</keyword>
<keyword evidence="7" id="KW-0285">Flavoprotein</keyword>
<evidence type="ECO:0000256" key="16">
    <source>
        <dbReference type="ARBA" id="ARBA00023014"/>
    </source>
</evidence>
<dbReference type="SUPFAM" id="SSF54665">
    <property type="entry name" value="CO dehydrogenase molybdoprotein N-domain-like"/>
    <property type="match status" value="1"/>
</dbReference>
<dbReference type="SMART" id="SM01008">
    <property type="entry name" value="Ald_Xan_dh_C"/>
    <property type="match status" value="1"/>
</dbReference>
<dbReference type="InterPro" id="IPR037165">
    <property type="entry name" value="AldOxase/xan_DH_Mopterin-bd_sf"/>
</dbReference>
<dbReference type="Pfam" id="PF20256">
    <property type="entry name" value="MoCoBD_2"/>
    <property type="match status" value="1"/>
</dbReference>
<dbReference type="InterPro" id="IPR006058">
    <property type="entry name" value="2Fe2S_fd_BS"/>
</dbReference>
<evidence type="ECO:0000256" key="8">
    <source>
        <dbReference type="ARBA" id="ARBA00022692"/>
    </source>
</evidence>
<comment type="subcellular location">
    <subcellularLocation>
        <location evidence="3">Nucleus inner membrane</location>
        <topology evidence="3">Multi-pass membrane protein</topology>
        <orientation evidence="3">Nucleoplasmic side</orientation>
    </subcellularLocation>
</comment>
<evidence type="ECO:0000256" key="22">
    <source>
        <dbReference type="SAM" id="Phobius"/>
    </source>
</evidence>
<evidence type="ECO:0000256" key="3">
    <source>
        <dbReference type="ARBA" id="ARBA00004575"/>
    </source>
</evidence>
<evidence type="ECO:0000256" key="13">
    <source>
        <dbReference type="ARBA" id="ARBA00022989"/>
    </source>
</evidence>
<feature type="transmembrane region" description="Helical" evidence="22">
    <location>
        <begin position="1338"/>
        <end position="1360"/>
    </location>
</feature>
<dbReference type="InterPro" id="IPR008915">
    <property type="entry name" value="Peptidase_M50"/>
</dbReference>
<evidence type="ECO:0000256" key="17">
    <source>
        <dbReference type="ARBA" id="ARBA00023027"/>
    </source>
</evidence>
<keyword evidence="17" id="KW-0520">NAD</keyword>
<dbReference type="Gene3D" id="1.10.150.120">
    <property type="entry name" value="[2Fe-2S]-binding domain"/>
    <property type="match status" value="1"/>
</dbReference>
<dbReference type="Gene3D" id="3.30.390.50">
    <property type="entry name" value="CO dehydrogenase flavoprotein, C-terminal domain"/>
    <property type="match status" value="1"/>
</dbReference>
<comment type="cofactor">
    <cofactor evidence="20">
        <name>[2Fe-2S] cluster</name>
        <dbReference type="ChEBI" id="CHEBI:190135"/>
    </cofactor>
</comment>
<feature type="domain" description="FAD-binding PCMH-type" evidence="24">
    <location>
        <begin position="224"/>
        <end position="402"/>
    </location>
</feature>
<feature type="transmembrane region" description="Helical" evidence="22">
    <location>
        <begin position="1372"/>
        <end position="1397"/>
    </location>
</feature>
<dbReference type="InterPro" id="IPR002346">
    <property type="entry name" value="Mopterin_DH_FAD-bd"/>
</dbReference>
<dbReference type="Gene3D" id="3.10.20.30">
    <property type="match status" value="1"/>
</dbReference>
<dbReference type="InterPro" id="IPR016169">
    <property type="entry name" value="FAD-bd_PCMH_sub2"/>
</dbReference>
<evidence type="ECO:0000256" key="4">
    <source>
        <dbReference type="ARBA" id="ARBA00005748"/>
    </source>
</evidence>
<dbReference type="GO" id="GO:0005506">
    <property type="term" value="F:iron ion binding"/>
    <property type="evidence" value="ECO:0007669"/>
    <property type="project" value="InterPro"/>
</dbReference>
<evidence type="ECO:0000256" key="11">
    <source>
        <dbReference type="ARBA" id="ARBA00022729"/>
    </source>
</evidence>
<dbReference type="PANTHER" id="PTHR11908">
    <property type="entry name" value="XANTHINE DEHYDROGENASE"/>
    <property type="match status" value="1"/>
</dbReference>
<feature type="region of interest" description="Disordered" evidence="21">
    <location>
        <begin position="1930"/>
        <end position="1969"/>
    </location>
</feature>
<dbReference type="FunFam" id="3.10.20.30:FF:000012">
    <property type="entry name" value="Xanthine dehydrogenase/oxidase"/>
    <property type="match status" value="1"/>
</dbReference>
<keyword evidence="16" id="KW-0411">Iron-sulfur</keyword>
<dbReference type="GO" id="GO:0016491">
    <property type="term" value="F:oxidoreductase activity"/>
    <property type="evidence" value="ECO:0007669"/>
    <property type="project" value="UniProtKB-KW"/>
</dbReference>
<evidence type="ECO:0000256" key="14">
    <source>
        <dbReference type="ARBA" id="ARBA00023002"/>
    </source>
</evidence>
<dbReference type="Pfam" id="PF00111">
    <property type="entry name" value="Fer2"/>
    <property type="match status" value="1"/>
</dbReference>
<feature type="transmembrane region" description="Helical" evidence="22">
    <location>
        <begin position="1435"/>
        <end position="1457"/>
    </location>
</feature>
<dbReference type="Gene3D" id="3.30.465.10">
    <property type="match status" value="1"/>
</dbReference>
<dbReference type="FunFam" id="3.30.365.10:FF:000001">
    <property type="entry name" value="Xanthine dehydrogenase oxidase"/>
    <property type="match status" value="1"/>
</dbReference>
<dbReference type="GO" id="GO:0005637">
    <property type="term" value="C:nuclear inner membrane"/>
    <property type="evidence" value="ECO:0007669"/>
    <property type="project" value="UniProtKB-SubCell"/>
</dbReference>
<evidence type="ECO:0000256" key="20">
    <source>
        <dbReference type="ARBA" id="ARBA00034078"/>
    </source>
</evidence>
<dbReference type="SUPFAM" id="SSF56003">
    <property type="entry name" value="Molybdenum cofactor-binding domain"/>
    <property type="match status" value="1"/>
</dbReference>
<evidence type="ECO:0000256" key="2">
    <source>
        <dbReference type="ARBA" id="ARBA00001974"/>
    </source>
</evidence>
<dbReference type="InterPro" id="IPR012675">
    <property type="entry name" value="Beta-grasp_dom_sf"/>
</dbReference>
<dbReference type="Gene3D" id="3.90.1170.50">
    <property type="entry name" value="Aldehyde oxidase/xanthine dehydrogenase, a/b hammerhead"/>
    <property type="match status" value="1"/>
</dbReference>
<evidence type="ECO:0000256" key="21">
    <source>
        <dbReference type="SAM" id="MobiDB-lite"/>
    </source>
</evidence>
<evidence type="ECO:0000256" key="1">
    <source>
        <dbReference type="ARBA" id="ARBA00001924"/>
    </source>
</evidence>
<evidence type="ECO:0000256" key="6">
    <source>
        <dbReference type="ARBA" id="ARBA00022505"/>
    </source>
</evidence>
<proteinExistence type="inferred from homology"/>
<sequence length="1969" mass="216404">MEEEMMKKKTMNLVFAVNGERFELPSIDPSMTLLEFLRTETRFKGPKLGCGEGGCGACAVLLSKQDPLLGKTEHHTINSCLTLLHSINHRSITTTEGLSTSKGGGFHSIHRRFAGFHATQCGFCTPGMCVSLFSALINSDNNLIASEAEKSVAGNLCRCTGYRPILDVCRSFASDVDIEDLGFNSFWRKGDTREAKVEALPAYDPDLVPAFPEEFLNGEISKYSIELGDRWFLPTRIEEIYGLYNGGGGRVKLVVGNTSSGIYKNYERFDRYIDLRNVAELSEIKRDETMIELGAAVTISKAIEALRGGRRASLVYAKIADHMNKVASQSVRNLASLGGNLVLAQRDRFPSDIATILVGAGAFVCIYDGFERSYLALEEFLERPPCDHRTLLVNVRIPCEGSNDSKRVLFETYRTAPRPLGNALAYVNAAFYAEAKGVVLENLRLAFGAYGTEHAIRARKVEEFLVCKSLTASVMLEAIRMLREIIVPEKGTLHSDYRTSIAVGFLFEFLRPLVVNLEEAGEVLKIERADSLFSARQVVEFNGDHRPVGEPMKKVGAELQASGEAVYVDDIPSPKDCLHGAFIYSTKPLAYVKGIQFKSSPASQKILKVISFKDIPKGGRNIGIKHFFSDEPLFAEDITDHAGQPLALVIAETQKVANMVASEAVIDYDTEGLEPPILSVDDAVRRSSYFEIPPFGKTKPIGNFSKGMAEADHKILSAEITLGSQYYFYMETQTSLAVPDEDNCVVVYSSTQNPEIVQSTIARCLGIPVNGVRVITRRVGGGFGGKAFPSVKIATACALAAQTLQRPVRMYLDRKTDMIMIGGRHPMKVTYSVGFKSNGKITALHIDLLLNAGIAEDLSPLIPMFILKALKKYNWGALSFDARVCKTNLTSKTAMRAPGDVQGTYIAEAVIEHVASTLELSTDVVRRRNLHTYESLKLFYEDSAGELHEYTMPAIFDKLGESSRFEERFEMVMVLAAPGKVGILNDGSIVVEVGGIELGQGIWTKVRQMTAYCLGKLWGDDESELELTERVRVVQADTLSLIQGGITAGSTTTEANCEAIRLACNVLVERLKPLKERLEEQMGQVSWDVLISQAYLQSVNLSSSTYWVPDSSSMKYLNYGAATSEVEIDLLTGAIEILRTDLIYDCGQSLNPAVDLGQIEGSFVQGLGFFMFEEYATNSDGLVVSDGTWTYKIPTVDTIPKQFNVEIHNSSHHMKRILSSKASGEPPLLLAVSAHCAVREAIREARRDLASYKGGFEGSPTTFDLPVPATMPVIKELCDFAISMDKFLKRKSTIEQDFSPIEENCGAKQNHIDLTSLPPDVIKYFTDPNATDPPDMQLLFPFVESALPLAYGVLGVQLFHFKSILPDRKTKFDISLAGPLAGAALSFSMFGVGLLLSSNPDPAIDLVQVPSMLFQGSLLLGLISRATLGYTAMHVATVSIHPLVIAGWCGLTTSAFNMLPVGCLDGGRAFQGAFGKSALVGVGLATYALLGLGVRAPEKPCLNDVTEVGTWRQTALNYVITVIDLTDPILKFTPSTIVGSIPAYGANKVVSCERIQIPGQSRNFSTGMCECGNVWAPIEKGQWTSVISPYGDKYVDVKFLDGVTGPVTISIKEGQGMKLLPGGRKNMLYVAIYGSLLGVGSFIVNYFSDLVNSVLINFGLGEEMHKPVSALVLVLIALAGAALGYWFVRKFVLSEDGSVDAGIAQFVKWAMRILATMFIFLSSMDYLLAGAAYTACWCVCFLINFKMPRSYLQRTPFLDANARPRRARQVSVGHRCTEFLSPSTRRNPTRPTLENSEAPFAWSPNRNSRMATWQTPNGQHAWSDSPTRGVIHSSRNLGSDFRQRNSYASPNQLMRREQNHSSPQQVTTNDFLHEHYPSIIHNTPDRRRFTIEEWDEFTRDSTQQALADLASTPQFVDWFVDNANHLKLEETYDDDDGDHNSNDSNEDDNGSQSDSSDGTVVENGGTRCD</sequence>
<keyword evidence="10" id="KW-0479">Metal-binding</keyword>
<dbReference type="SMART" id="SM01092">
    <property type="entry name" value="CO_deh_flav_C"/>
    <property type="match status" value="1"/>
</dbReference>
<reference evidence="25" key="2">
    <citation type="submission" date="2023-06" db="EMBL/GenBank/DDBJ databases">
        <authorList>
            <person name="Ma L."/>
            <person name="Liu K.-W."/>
            <person name="Li Z."/>
            <person name="Hsiao Y.-Y."/>
            <person name="Qi Y."/>
            <person name="Fu T."/>
            <person name="Tang G."/>
            <person name="Zhang D."/>
            <person name="Sun W.-H."/>
            <person name="Liu D.-K."/>
            <person name="Li Y."/>
            <person name="Chen G.-Z."/>
            <person name="Liu X.-D."/>
            <person name="Liao X.-Y."/>
            <person name="Jiang Y.-T."/>
            <person name="Yu X."/>
            <person name="Hao Y."/>
            <person name="Huang J."/>
            <person name="Zhao X.-W."/>
            <person name="Ke S."/>
            <person name="Chen Y.-Y."/>
            <person name="Wu W.-L."/>
            <person name="Hsu J.-L."/>
            <person name="Lin Y.-F."/>
            <person name="Huang M.-D."/>
            <person name="Li C.-Y."/>
            <person name="Huang L."/>
            <person name="Wang Z.-W."/>
            <person name="Zhao X."/>
            <person name="Zhong W.-Y."/>
            <person name="Peng D.-H."/>
            <person name="Ahmad S."/>
            <person name="Lan S."/>
            <person name="Zhang J.-S."/>
            <person name="Tsai W.-C."/>
            <person name="Van De Peer Y."/>
            <person name="Liu Z.-J."/>
        </authorList>
    </citation>
    <scope>NUCLEOTIDE SEQUENCE</scope>
    <source>
        <strain evidence="25">CP</strain>
        <tissue evidence="25">Leaves</tissue>
    </source>
</reference>
<feature type="transmembrane region" description="Helical" evidence="22">
    <location>
        <begin position="1403"/>
        <end position="1423"/>
    </location>
</feature>
<name>A0AAV9ECH8_ACOCL</name>
<dbReference type="PROSITE" id="PS51085">
    <property type="entry name" value="2FE2S_FER_2"/>
    <property type="match status" value="1"/>
</dbReference>
<dbReference type="InterPro" id="IPR036010">
    <property type="entry name" value="2Fe-2S_ferredoxin-like_sf"/>
</dbReference>
<keyword evidence="6" id="KW-0500">Molybdenum</keyword>
<comment type="similarity">
    <text evidence="5">Belongs to the xanthine dehydrogenase family.</text>
</comment>